<keyword evidence="2" id="KW-0378">Hydrolase</keyword>
<organism evidence="2 3">
    <name type="scientific">Pseudomonas chlororaphis subsp. aurantiaca</name>
    <dbReference type="NCBI Taxonomy" id="86192"/>
    <lineage>
        <taxon>Bacteria</taxon>
        <taxon>Pseudomonadati</taxon>
        <taxon>Pseudomonadota</taxon>
        <taxon>Gammaproteobacteria</taxon>
        <taxon>Pseudomonadales</taxon>
        <taxon>Pseudomonadaceae</taxon>
        <taxon>Pseudomonas</taxon>
    </lineage>
</organism>
<keyword evidence="2" id="KW-0540">Nuclease</keyword>
<dbReference type="GO" id="GO:0003676">
    <property type="term" value="F:nucleic acid binding"/>
    <property type="evidence" value="ECO:0007669"/>
    <property type="project" value="InterPro"/>
</dbReference>
<name>A0AAJ0ZK61_9PSED</name>
<evidence type="ECO:0000259" key="1">
    <source>
        <dbReference type="SMART" id="SM00507"/>
    </source>
</evidence>
<dbReference type="CDD" id="cd00085">
    <property type="entry name" value="HNHc"/>
    <property type="match status" value="1"/>
</dbReference>
<evidence type="ECO:0000313" key="2">
    <source>
        <dbReference type="EMBL" id="MBU4633489.1"/>
    </source>
</evidence>
<feature type="domain" description="HNH nuclease" evidence="1">
    <location>
        <begin position="107"/>
        <end position="167"/>
    </location>
</feature>
<dbReference type="GO" id="GO:0008270">
    <property type="term" value="F:zinc ion binding"/>
    <property type="evidence" value="ECO:0007669"/>
    <property type="project" value="InterPro"/>
</dbReference>
<accession>A0AAJ0ZK61</accession>
<comment type="caution">
    <text evidence="2">The sequence shown here is derived from an EMBL/GenBank/DDBJ whole genome shotgun (WGS) entry which is preliminary data.</text>
</comment>
<dbReference type="Proteomes" id="UP000787568">
    <property type="component" value="Unassembled WGS sequence"/>
</dbReference>
<dbReference type="InterPro" id="IPR002711">
    <property type="entry name" value="HNH"/>
</dbReference>
<dbReference type="SMART" id="SM00507">
    <property type="entry name" value="HNHc"/>
    <property type="match status" value="1"/>
</dbReference>
<dbReference type="GO" id="GO:0004519">
    <property type="term" value="F:endonuclease activity"/>
    <property type="evidence" value="ECO:0007669"/>
    <property type="project" value="UniProtKB-KW"/>
</dbReference>
<reference evidence="2" key="1">
    <citation type="submission" date="2020-12" db="EMBL/GenBank/DDBJ databases">
        <title>Generalized mutagenesis with transposon Tn5. A laboratory procedure for the identification of genes responsible for a bacterial phenotype and its regulation, illustrated with phenazine production in Pseudomonas chlororaphis.</title>
        <authorList>
            <person name="Muzio F."/>
            <person name="Sobrero P."/>
            <person name="Agaras B."/>
            <person name="Valverde C."/>
        </authorList>
    </citation>
    <scope>NUCLEOTIDE SEQUENCE</scope>
    <source>
        <strain evidence="2">SMMP3</strain>
    </source>
</reference>
<dbReference type="InterPro" id="IPR003615">
    <property type="entry name" value="HNH_nuc"/>
</dbReference>
<evidence type="ECO:0000313" key="3">
    <source>
        <dbReference type="Proteomes" id="UP000787568"/>
    </source>
</evidence>
<dbReference type="Pfam" id="PF01844">
    <property type="entry name" value="HNH"/>
    <property type="match status" value="1"/>
</dbReference>
<dbReference type="AlphaFoldDB" id="A0AAJ0ZK61"/>
<proteinExistence type="predicted"/>
<dbReference type="EMBL" id="JAEEFW010000004">
    <property type="protein sequence ID" value="MBU4633489.1"/>
    <property type="molecule type" value="Genomic_DNA"/>
</dbReference>
<gene>
    <name evidence="2" type="ORF">I8747_11845</name>
</gene>
<keyword evidence="2" id="KW-0255">Endonuclease</keyword>
<protein>
    <submittedName>
        <fullName evidence="2">HNH endonuclease</fullName>
    </submittedName>
</protein>
<sequence length="178" mass="20470">MRLMLTRISEQFQPADLFTALNALDLHISYLETLSNRKERSLRLVYEEFSMRLARTLEVGHPSDDFEKQVQRAIDAGPRERKKQLAMMPKKPTVTVRMVKQFNRNPWVVAEVLERAQGICESCKEPAPFMRRTDGSPYLEVHHLVQLAHDGDDVVENSVALCPNCHRQKHHGAVEEPA</sequence>